<dbReference type="Pfam" id="PF04075">
    <property type="entry name" value="F420H2_quin_red"/>
    <property type="match status" value="1"/>
</dbReference>
<accession>A0A8J3UQI4</accession>
<dbReference type="NCBIfam" id="TIGR00026">
    <property type="entry name" value="hi_GC_TIGR00026"/>
    <property type="match status" value="1"/>
</dbReference>
<name>A0A8J3UQI4_9ACTN</name>
<dbReference type="GO" id="GO:0005886">
    <property type="term" value="C:plasma membrane"/>
    <property type="evidence" value="ECO:0007669"/>
    <property type="project" value="TreeGrafter"/>
</dbReference>
<proteinExistence type="inferred from homology"/>
<dbReference type="Proteomes" id="UP000644610">
    <property type="component" value="Unassembled WGS sequence"/>
</dbReference>
<reference evidence="3" key="1">
    <citation type="submission" date="2021-01" db="EMBL/GenBank/DDBJ databases">
        <title>Whole genome shotgun sequence of Planotetraspora silvatica NBRC 100141.</title>
        <authorList>
            <person name="Komaki H."/>
            <person name="Tamura T."/>
        </authorList>
    </citation>
    <scope>NUCLEOTIDE SEQUENCE</scope>
    <source>
        <strain evidence="3">NBRC 100141</strain>
    </source>
</reference>
<dbReference type="EMBL" id="BOOQ01000042">
    <property type="protein sequence ID" value="GII49478.1"/>
    <property type="molecule type" value="Genomic_DNA"/>
</dbReference>
<evidence type="ECO:0000256" key="1">
    <source>
        <dbReference type="ARBA" id="ARBA00008710"/>
    </source>
</evidence>
<comment type="caution">
    <text evidence="3">The sequence shown here is derived from an EMBL/GenBank/DDBJ whole genome shotgun (WGS) entry which is preliminary data.</text>
</comment>
<protein>
    <submittedName>
        <fullName evidence="3">Nitroreductase</fullName>
    </submittedName>
</protein>
<evidence type="ECO:0000256" key="2">
    <source>
        <dbReference type="ARBA" id="ARBA00049106"/>
    </source>
</evidence>
<evidence type="ECO:0000313" key="3">
    <source>
        <dbReference type="EMBL" id="GII49478.1"/>
    </source>
</evidence>
<gene>
    <name evidence="3" type="ORF">Psi02_59020</name>
</gene>
<evidence type="ECO:0000313" key="4">
    <source>
        <dbReference type="Proteomes" id="UP000644610"/>
    </source>
</evidence>
<comment type="catalytic activity">
    <reaction evidence="2">
        <text>oxidized coenzyme F420-(gamma-L-Glu)(n) + a quinol + H(+) = reduced coenzyme F420-(gamma-L-Glu)(n) + a quinone</text>
        <dbReference type="Rhea" id="RHEA:39663"/>
        <dbReference type="Rhea" id="RHEA-COMP:12939"/>
        <dbReference type="Rhea" id="RHEA-COMP:14378"/>
        <dbReference type="ChEBI" id="CHEBI:15378"/>
        <dbReference type="ChEBI" id="CHEBI:24646"/>
        <dbReference type="ChEBI" id="CHEBI:132124"/>
        <dbReference type="ChEBI" id="CHEBI:133980"/>
        <dbReference type="ChEBI" id="CHEBI:139511"/>
    </reaction>
</comment>
<sequence>METPEEVTDSPTGWVAKHIRRYVETGGQDGHSYYGNETLLLTTRGRKSGKLRRTALIYAPDGDRYVLVASNGGAANHPSWYLNLLDCADVTVQVGADTFAARADVAGADDRSRLWELMVSVFARYAAYQRQTDRVIPVVVLTRTQEPPVTGT</sequence>
<dbReference type="InterPro" id="IPR012349">
    <property type="entry name" value="Split_barrel_FMN-bd"/>
</dbReference>
<dbReference type="RefSeq" id="WP_203979050.1">
    <property type="nucleotide sequence ID" value="NZ_BAAAKY010000003.1"/>
</dbReference>
<dbReference type="GO" id="GO:0016491">
    <property type="term" value="F:oxidoreductase activity"/>
    <property type="evidence" value="ECO:0007669"/>
    <property type="project" value="InterPro"/>
</dbReference>
<comment type="similarity">
    <text evidence="1">Belongs to the F420H(2)-dependent quinone reductase family.</text>
</comment>
<keyword evidence="4" id="KW-1185">Reference proteome</keyword>
<dbReference type="AlphaFoldDB" id="A0A8J3UQI4"/>
<dbReference type="Gene3D" id="2.30.110.10">
    <property type="entry name" value="Electron Transport, Fmn-binding Protein, Chain A"/>
    <property type="match status" value="1"/>
</dbReference>
<dbReference type="InterPro" id="IPR004378">
    <property type="entry name" value="F420H2_quin_Rdtase"/>
</dbReference>
<dbReference type="PANTHER" id="PTHR39428">
    <property type="entry name" value="F420H(2)-DEPENDENT QUINONE REDUCTASE RV1261C"/>
    <property type="match status" value="1"/>
</dbReference>
<organism evidence="3 4">
    <name type="scientific">Planotetraspora silvatica</name>
    <dbReference type="NCBI Taxonomy" id="234614"/>
    <lineage>
        <taxon>Bacteria</taxon>
        <taxon>Bacillati</taxon>
        <taxon>Actinomycetota</taxon>
        <taxon>Actinomycetes</taxon>
        <taxon>Streptosporangiales</taxon>
        <taxon>Streptosporangiaceae</taxon>
        <taxon>Planotetraspora</taxon>
    </lineage>
</organism>
<dbReference type="PANTHER" id="PTHR39428:SF1">
    <property type="entry name" value="F420H(2)-DEPENDENT QUINONE REDUCTASE RV1261C"/>
    <property type="match status" value="1"/>
</dbReference>
<dbReference type="GO" id="GO:0070967">
    <property type="term" value="F:coenzyme F420 binding"/>
    <property type="evidence" value="ECO:0007669"/>
    <property type="project" value="TreeGrafter"/>
</dbReference>